<evidence type="ECO:0000313" key="8">
    <source>
        <dbReference type="Proteomes" id="UP000298358"/>
    </source>
</evidence>
<evidence type="ECO:0000313" key="7">
    <source>
        <dbReference type="EMBL" id="TFU33722.1"/>
    </source>
</evidence>
<comment type="caution">
    <text evidence="7">The sequence shown here is derived from an EMBL/GenBank/DDBJ whole genome shotgun (WGS) entry which is preliminary data.</text>
</comment>
<evidence type="ECO:0000256" key="4">
    <source>
        <dbReference type="ARBA" id="ARBA00023139"/>
    </source>
</evidence>
<dbReference type="InterPro" id="IPR050490">
    <property type="entry name" value="Bact_solute-bd_prot1"/>
</dbReference>
<reference evidence="7 8" key="1">
    <citation type="submission" date="2019-03" db="EMBL/GenBank/DDBJ databases">
        <title>Diversity of the mouse oral microbiome.</title>
        <authorList>
            <person name="Joseph S."/>
            <person name="Aduse-Opoku J."/>
            <person name="Curtis M."/>
            <person name="Wade W."/>
            <person name="Hashim A."/>
        </authorList>
    </citation>
    <scope>NUCLEOTIDE SEQUENCE [LARGE SCALE GENOMIC DNA]</scope>
    <source>
        <strain evidence="7 8">P1012</strain>
    </source>
</reference>
<sequence>MVSKRFLTAGAALGAAALVLSGCAADSGSPTGGGGGGEDEISGTITVITQRTDIVDTVFQDYKAQFEEKYPEVTVEFEAITDYEGEIAVRMNTEDYGDVLLIPNSVNPDQLSNFFEPLGTVEELSQKYRFMSEEAYDGQAYGIAITGNTNGLVYNKKVWEEAGITDLPTTPEEFLDDLRAIKDGTEAIPYYTNYADGWPLSQSDSNRGAMGDPDYSNTHVAYSDTPWAEDEWHGIVDGLLFDIVAEGLSEPDPLTTNWEESKNLLGSGQIATMLLGSWSITQMQDAAEAAGGSAEDIGYMPFPYQVDGTFHAQVGGDYKNAINVHSEHKAAARAWIEWFAEESGYAFDQGGLSPLVDGPTPETLGDFEAAGVEYVEMTPAVAGEESFEADVVSASEIDLYGPVYRQKLVDIARGAADGTKESYFAELNERWAAARAEVSAG</sequence>
<dbReference type="Proteomes" id="UP000298358">
    <property type="component" value="Unassembled WGS sequence"/>
</dbReference>
<dbReference type="OrthoDB" id="2060074at2"/>
<name>A0A4Y9FWP0_9MICO</name>
<evidence type="ECO:0000256" key="6">
    <source>
        <dbReference type="SAM" id="SignalP"/>
    </source>
</evidence>
<feature type="chain" id="PRO_5038625558" evidence="6">
    <location>
        <begin position="25"/>
        <end position="441"/>
    </location>
</feature>
<dbReference type="RefSeq" id="WP_135113619.1">
    <property type="nucleotide sequence ID" value="NZ_JADGLL010000006.1"/>
</dbReference>
<dbReference type="PANTHER" id="PTHR43649">
    <property type="entry name" value="ARABINOSE-BINDING PROTEIN-RELATED"/>
    <property type="match status" value="1"/>
</dbReference>
<keyword evidence="3" id="KW-0472">Membrane</keyword>
<dbReference type="PANTHER" id="PTHR43649:SF33">
    <property type="entry name" value="POLYGALACTURONAN_RHAMNOGALACTURONAN-BINDING PROTEIN YTCQ"/>
    <property type="match status" value="1"/>
</dbReference>
<dbReference type="Pfam" id="PF01547">
    <property type="entry name" value="SBP_bac_1"/>
    <property type="match status" value="1"/>
</dbReference>
<keyword evidence="5" id="KW-0449">Lipoprotein</keyword>
<keyword evidence="1" id="KW-1003">Cell membrane</keyword>
<organism evidence="7 8">
    <name type="scientific">Microbacterium paludicola</name>
    <dbReference type="NCBI Taxonomy" id="300019"/>
    <lineage>
        <taxon>Bacteria</taxon>
        <taxon>Bacillati</taxon>
        <taxon>Actinomycetota</taxon>
        <taxon>Actinomycetes</taxon>
        <taxon>Micrococcales</taxon>
        <taxon>Microbacteriaceae</taxon>
        <taxon>Microbacterium</taxon>
    </lineage>
</organism>
<keyword evidence="2 6" id="KW-0732">Signal</keyword>
<keyword evidence="4" id="KW-0564">Palmitate</keyword>
<protein>
    <submittedName>
        <fullName evidence="7">Extracellular solute-binding protein</fullName>
    </submittedName>
</protein>
<dbReference type="Gene3D" id="3.40.190.10">
    <property type="entry name" value="Periplasmic binding protein-like II"/>
    <property type="match status" value="2"/>
</dbReference>
<keyword evidence="8" id="KW-1185">Reference proteome</keyword>
<evidence type="ECO:0000256" key="1">
    <source>
        <dbReference type="ARBA" id="ARBA00022475"/>
    </source>
</evidence>
<dbReference type="AlphaFoldDB" id="A0A4Y9FWP0"/>
<dbReference type="SUPFAM" id="SSF53850">
    <property type="entry name" value="Periplasmic binding protein-like II"/>
    <property type="match status" value="1"/>
</dbReference>
<proteinExistence type="predicted"/>
<accession>A0A4Y9FWP0</accession>
<dbReference type="InterPro" id="IPR006059">
    <property type="entry name" value="SBP"/>
</dbReference>
<feature type="signal peptide" evidence="6">
    <location>
        <begin position="1"/>
        <end position="24"/>
    </location>
</feature>
<gene>
    <name evidence="7" type="ORF">E4U02_04555</name>
</gene>
<evidence type="ECO:0000256" key="3">
    <source>
        <dbReference type="ARBA" id="ARBA00023136"/>
    </source>
</evidence>
<evidence type="ECO:0000256" key="2">
    <source>
        <dbReference type="ARBA" id="ARBA00022729"/>
    </source>
</evidence>
<dbReference type="PROSITE" id="PS51257">
    <property type="entry name" value="PROKAR_LIPOPROTEIN"/>
    <property type="match status" value="1"/>
</dbReference>
<dbReference type="EMBL" id="SPQB01000006">
    <property type="protein sequence ID" value="TFU33722.1"/>
    <property type="molecule type" value="Genomic_DNA"/>
</dbReference>
<evidence type="ECO:0000256" key="5">
    <source>
        <dbReference type="ARBA" id="ARBA00023288"/>
    </source>
</evidence>